<gene>
    <name evidence="10" type="ORF">ACFFNY_33865</name>
</gene>
<dbReference type="PROSITE" id="PS50885">
    <property type="entry name" value="HAMP"/>
    <property type="match status" value="1"/>
</dbReference>
<organism evidence="10 11">
    <name type="scientific">Paenibacillus hodogayensis</name>
    <dbReference type="NCBI Taxonomy" id="279208"/>
    <lineage>
        <taxon>Bacteria</taxon>
        <taxon>Bacillati</taxon>
        <taxon>Bacillota</taxon>
        <taxon>Bacilli</taxon>
        <taxon>Bacillales</taxon>
        <taxon>Paenibacillaceae</taxon>
        <taxon>Paenibacillus</taxon>
    </lineage>
</organism>
<evidence type="ECO:0000256" key="2">
    <source>
        <dbReference type="ARBA" id="ARBA00022475"/>
    </source>
</evidence>
<comment type="similarity">
    <text evidence="5">Belongs to the methyl-accepting chemotaxis (MCP) protein family.</text>
</comment>
<dbReference type="RefSeq" id="WP_344913179.1">
    <property type="nucleotide sequence ID" value="NZ_BAAAYO010000011.1"/>
</dbReference>
<proteinExistence type="inferred from homology"/>
<keyword evidence="7" id="KW-1133">Transmembrane helix</keyword>
<dbReference type="SUPFAM" id="SSF58104">
    <property type="entry name" value="Methyl-accepting chemotaxis protein (MCP) signaling domain"/>
    <property type="match status" value="1"/>
</dbReference>
<keyword evidence="4 6" id="KW-0807">Transducer</keyword>
<dbReference type="InterPro" id="IPR003660">
    <property type="entry name" value="HAMP_dom"/>
</dbReference>
<evidence type="ECO:0000259" key="8">
    <source>
        <dbReference type="PROSITE" id="PS50111"/>
    </source>
</evidence>
<dbReference type="InterPro" id="IPR004089">
    <property type="entry name" value="MCPsignal_dom"/>
</dbReference>
<comment type="subcellular location">
    <subcellularLocation>
        <location evidence="1">Cell membrane</location>
    </subcellularLocation>
</comment>
<comment type="caution">
    <text evidence="10">The sequence shown here is derived from an EMBL/GenBank/DDBJ whole genome shotgun (WGS) entry which is preliminary data.</text>
</comment>
<evidence type="ECO:0000259" key="9">
    <source>
        <dbReference type="PROSITE" id="PS50885"/>
    </source>
</evidence>
<feature type="domain" description="Methyl-accepting transducer" evidence="8">
    <location>
        <begin position="261"/>
        <end position="504"/>
    </location>
</feature>
<dbReference type="Proteomes" id="UP001589619">
    <property type="component" value="Unassembled WGS sequence"/>
</dbReference>
<feature type="domain" description="HAMP" evidence="9">
    <location>
        <begin position="203"/>
        <end position="256"/>
    </location>
</feature>
<dbReference type="SMART" id="SM00304">
    <property type="entry name" value="HAMP"/>
    <property type="match status" value="1"/>
</dbReference>
<evidence type="ECO:0000256" key="3">
    <source>
        <dbReference type="ARBA" id="ARBA00023136"/>
    </source>
</evidence>
<dbReference type="CDD" id="cd06225">
    <property type="entry name" value="HAMP"/>
    <property type="match status" value="1"/>
</dbReference>
<dbReference type="PRINTS" id="PR00260">
    <property type="entry name" value="CHEMTRNSDUCR"/>
</dbReference>
<keyword evidence="3 7" id="KW-0472">Membrane</keyword>
<evidence type="ECO:0000313" key="10">
    <source>
        <dbReference type="EMBL" id="MFB9756589.1"/>
    </source>
</evidence>
<evidence type="ECO:0000256" key="1">
    <source>
        <dbReference type="ARBA" id="ARBA00004236"/>
    </source>
</evidence>
<evidence type="ECO:0000256" key="5">
    <source>
        <dbReference type="ARBA" id="ARBA00029447"/>
    </source>
</evidence>
<dbReference type="Pfam" id="PF12729">
    <property type="entry name" value="4HB_MCP_1"/>
    <property type="match status" value="1"/>
</dbReference>
<evidence type="ECO:0000256" key="7">
    <source>
        <dbReference type="SAM" id="Phobius"/>
    </source>
</evidence>
<reference evidence="10 11" key="1">
    <citation type="submission" date="2024-09" db="EMBL/GenBank/DDBJ databases">
        <authorList>
            <person name="Sun Q."/>
            <person name="Mori K."/>
        </authorList>
    </citation>
    <scope>NUCLEOTIDE SEQUENCE [LARGE SCALE GENOMIC DNA]</scope>
    <source>
        <strain evidence="10 11">JCM 12520</strain>
    </source>
</reference>
<keyword evidence="2" id="KW-1003">Cell membrane</keyword>
<keyword evidence="7" id="KW-0812">Transmembrane</keyword>
<dbReference type="Pfam" id="PF00672">
    <property type="entry name" value="HAMP"/>
    <property type="match status" value="1"/>
</dbReference>
<evidence type="ECO:0000256" key="6">
    <source>
        <dbReference type="PROSITE-ProRule" id="PRU00284"/>
    </source>
</evidence>
<dbReference type="SMART" id="SM00283">
    <property type="entry name" value="MA"/>
    <property type="match status" value="1"/>
</dbReference>
<dbReference type="InterPro" id="IPR024478">
    <property type="entry name" value="HlyB_4HB_MCP"/>
</dbReference>
<dbReference type="PANTHER" id="PTHR32089">
    <property type="entry name" value="METHYL-ACCEPTING CHEMOTAXIS PROTEIN MCPB"/>
    <property type="match status" value="1"/>
</dbReference>
<dbReference type="Gene3D" id="1.10.287.950">
    <property type="entry name" value="Methyl-accepting chemotaxis protein"/>
    <property type="match status" value="1"/>
</dbReference>
<protein>
    <submittedName>
        <fullName evidence="10">Methyl-accepting chemotaxis protein</fullName>
    </submittedName>
</protein>
<feature type="transmembrane region" description="Helical" evidence="7">
    <location>
        <begin position="183"/>
        <end position="201"/>
    </location>
</feature>
<feature type="transmembrane region" description="Helical" evidence="7">
    <location>
        <begin position="6"/>
        <end position="27"/>
    </location>
</feature>
<dbReference type="InterPro" id="IPR047347">
    <property type="entry name" value="YvaQ-like_sensor"/>
</dbReference>
<dbReference type="CDD" id="cd19411">
    <property type="entry name" value="MCP2201-like_sensor"/>
    <property type="match status" value="1"/>
</dbReference>
<dbReference type="PROSITE" id="PS50111">
    <property type="entry name" value="CHEMOTAXIS_TRANSDUC_2"/>
    <property type="match status" value="1"/>
</dbReference>
<dbReference type="Pfam" id="PF00015">
    <property type="entry name" value="MCPsignal"/>
    <property type="match status" value="1"/>
</dbReference>
<evidence type="ECO:0000256" key="4">
    <source>
        <dbReference type="ARBA" id="ARBA00023224"/>
    </source>
</evidence>
<sequence>MTVAKKLYSGFFAVLILMAVVASISYVQMNSIDDSYTDLIENRASKVTMTKDLLLATKEEQVQFRGYLLFGDENYYQSLVKARENYKKISTAYSRVTTTAEGREHLSKLDGLEAQFVQASNQAIQAKRDGQHDEALKIASVQGTPIIEKLIAAGDDLLKWQQDQLDEGSANNTKKVRSTLRTLLTLSFIALVAGIAVAFYISRQMSRAILSVARAAEEIARGDLTGEPLRLKNKDELGDLAASFNTMVGNLRSIISAVLTSSSGVSAAAQQISASTEEIAGGSTSQANAAQTINELFKELSSAIHSVARGAEEASELSGRTTDLARNGGLVVRSSNEGMERLNNQIALLAQDSLQIGEIIEVIDDIADQTNLLALNAAIEAARAGDQGRGFAVVADEVRKLAERSSEATKQITGIIKGMQRNTQLSVEAVNVGVESSNKTGEAFEHIASMVQASSQKVMEIAAASEEQAAQASDVMFSVESISAATEEAAASSEETAAAAMSLAQLAEELRETVEKFKIK</sequence>
<dbReference type="InterPro" id="IPR004090">
    <property type="entry name" value="Chemotax_Me-accpt_rcpt"/>
</dbReference>
<dbReference type="PANTHER" id="PTHR32089:SF112">
    <property type="entry name" value="LYSOZYME-LIKE PROTEIN-RELATED"/>
    <property type="match status" value="1"/>
</dbReference>
<evidence type="ECO:0000313" key="11">
    <source>
        <dbReference type="Proteomes" id="UP001589619"/>
    </source>
</evidence>
<keyword evidence="11" id="KW-1185">Reference proteome</keyword>
<dbReference type="EMBL" id="JBHMAG010000025">
    <property type="protein sequence ID" value="MFB9756589.1"/>
    <property type="molecule type" value="Genomic_DNA"/>
</dbReference>
<accession>A0ABV5W7P8</accession>
<name>A0ABV5W7P8_9BACL</name>